<feature type="compositionally biased region" description="Polar residues" evidence="1">
    <location>
        <begin position="169"/>
        <end position="180"/>
    </location>
</feature>
<dbReference type="Proteomes" id="UP000001449">
    <property type="component" value="Chromosome 6"/>
</dbReference>
<feature type="region of interest" description="Disordered" evidence="1">
    <location>
        <begin position="1"/>
        <end position="20"/>
    </location>
</feature>
<feature type="compositionally biased region" description="Acidic residues" evidence="1">
    <location>
        <begin position="564"/>
        <end position="573"/>
    </location>
</feature>
<feature type="region of interest" description="Disordered" evidence="1">
    <location>
        <begin position="600"/>
        <end position="624"/>
    </location>
</feature>
<feature type="compositionally biased region" description="Low complexity" evidence="1">
    <location>
        <begin position="401"/>
        <end position="418"/>
    </location>
</feature>
<reference evidence="2 3" key="1">
    <citation type="journal article" date="2004" name="Science">
        <title>The genome of the diatom Thalassiosira pseudonana: ecology, evolution, and metabolism.</title>
        <authorList>
            <person name="Armbrust E.V."/>
            <person name="Berges J.A."/>
            <person name="Bowler C."/>
            <person name="Green B.R."/>
            <person name="Martinez D."/>
            <person name="Putnam N.H."/>
            <person name="Zhou S."/>
            <person name="Allen A.E."/>
            <person name="Apt K.E."/>
            <person name="Bechner M."/>
            <person name="Brzezinski M.A."/>
            <person name="Chaal B.K."/>
            <person name="Chiovitti A."/>
            <person name="Davis A.K."/>
            <person name="Demarest M.S."/>
            <person name="Detter J.C."/>
            <person name="Glavina T."/>
            <person name="Goodstein D."/>
            <person name="Hadi M.Z."/>
            <person name="Hellsten U."/>
            <person name="Hildebrand M."/>
            <person name="Jenkins B.D."/>
            <person name="Jurka J."/>
            <person name="Kapitonov V.V."/>
            <person name="Kroger N."/>
            <person name="Lau W.W."/>
            <person name="Lane T.W."/>
            <person name="Larimer F.W."/>
            <person name="Lippmeier J.C."/>
            <person name="Lucas S."/>
            <person name="Medina M."/>
            <person name="Montsant A."/>
            <person name="Obornik M."/>
            <person name="Parker M.S."/>
            <person name="Palenik B."/>
            <person name="Pazour G.J."/>
            <person name="Richardson P.M."/>
            <person name="Rynearson T.A."/>
            <person name="Saito M.A."/>
            <person name="Schwartz D.C."/>
            <person name="Thamatrakoln K."/>
            <person name="Valentin K."/>
            <person name="Vardi A."/>
            <person name="Wilkerson F.P."/>
            <person name="Rokhsar D.S."/>
        </authorList>
    </citation>
    <scope>NUCLEOTIDE SEQUENCE [LARGE SCALE GENOMIC DNA]</scope>
    <source>
        <strain evidence="2 3">CCMP1335</strain>
    </source>
</reference>
<evidence type="ECO:0000313" key="3">
    <source>
        <dbReference type="Proteomes" id="UP000001449"/>
    </source>
</evidence>
<evidence type="ECO:0000256" key="1">
    <source>
        <dbReference type="SAM" id="MobiDB-lite"/>
    </source>
</evidence>
<feature type="compositionally biased region" description="Basic and acidic residues" evidence="1">
    <location>
        <begin position="542"/>
        <end position="552"/>
    </location>
</feature>
<accession>B8C4D8</accession>
<dbReference type="HOGENOM" id="CLU_256478_0_0_1"/>
<keyword evidence="3" id="KW-1185">Reference proteome</keyword>
<feature type="compositionally biased region" description="Low complexity" evidence="1">
    <location>
        <begin position="80"/>
        <end position="116"/>
    </location>
</feature>
<organism evidence="2 3">
    <name type="scientific">Thalassiosira pseudonana</name>
    <name type="common">Marine diatom</name>
    <name type="synonym">Cyclotella nana</name>
    <dbReference type="NCBI Taxonomy" id="35128"/>
    <lineage>
        <taxon>Eukaryota</taxon>
        <taxon>Sar</taxon>
        <taxon>Stramenopiles</taxon>
        <taxon>Ochrophyta</taxon>
        <taxon>Bacillariophyta</taxon>
        <taxon>Coscinodiscophyceae</taxon>
        <taxon>Thalassiosirophycidae</taxon>
        <taxon>Thalassiosirales</taxon>
        <taxon>Thalassiosiraceae</taxon>
        <taxon>Thalassiosira</taxon>
    </lineage>
</organism>
<name>B8C4D8_THAPS</name>
<dbReference type="EMBL" id="CM000643">
    <property type="protein sequence ID" value="EED91310.1"/>
    <property type="molecule type" value="Genomic_DNA"/>
</dbReference>
<feature type="region of interest" description="Disordered" evidence="1">
    <location>
        <begin position="73"/>
        <end position="221"/>
    </location>
</feature>
<dbReference type="KEGG" id="tps:THAPSDRAFT_23253"/>
<feature type="compositionally biased region" description="Basic and acidic residues" evidence="1">
    <location>
        <begin position="124"/>
        <end position="137"/>
    </location>
</feature>
<dbReference type="RefSeq" id="XP_002291203.1">
    <property type="nucleotide sequence ID" value="XM_002291167.1"/>
</dbReference>
<feature type="region of interest" description="Disordered" evidence="1">
    <location>
        <begin position="662"/>
        <end position="696"/>
    </location>
</feature>
<sequence length="1369" mass="150569">MVAKSVTSQSTSTHERQQRIASFKDRVATLKATSKVYNLHSDKSITTLDSSTIASKSVCSSVPSVHRQQQRVVNALPPRANDSVASSSNNDNDAFSSSNVSSSGSSSASVLSSGLATGTSGRLDFSKLEKRNPKETSSKAVVSCGGNGKKNPFDDDDDDSERTAPSEAPVSTTVPTASSADRTKNPFIDEQDTKCVAKAKYHPPNPFYDSDSDEDSDASDSYVGEVKLGHDSDARNITSKQQLRKVSAAKSVSSCTTLESDAFESSCAASSIAASSVDGALFNGFQQVIQSNSHQPKKSIGSSEVNGRKFVRQVRQQVLEDQSDDEDITIPEKEIDLLNNKKEEAVKVVIVAKKEEAATKAAAKNESTIKPILKYNSQNSSVAKQSCASSMSGFSIESVDSDPPAVAPPVKAVPTSSSRALPKAFPAPSQPLRKATSAESESSELSSIVTPVQPKKSLNPFADILAMRARERQTNKKAAEKLMNQRSVGGSVGTMNMESSCPEAESIASSSAMICVEKKGVKFTFDNVQKVKSNPFDDDSEFESKEVAKQANEKQWYNESQVGNDDDSSDDDVSSAQSNSLDGVLFSDLNQALSKIQSVSYEETAEEEEHESTDRSEKVSHKRAALVVPSGESCAVSSLKDTVAFETDNRNAMLDVDGSFENEDEVASVPKSPAPLEKAQTQEGSVEGNNEDDNESFDVEEVNKTIAKALDIAADSLASVKSPDEKVRKSLKPPKKDVVLRDGSISTKDSILGKTIRITNADIVAERIYLESLRAQVHAELMVHVADEEIRLALSARLQAIRDFYKRKATVSHLRTSHDDDFLEKVVALPQVEYPTPSNKPKILREEPSVADHIPMEQTAVSSVTYAKGATMNSSTRETHQFAFERAQANINRAIKAAHISLQHSEEEAKVETIEEEQTGEFFKRMSTDTPIPIHIFTQDTYWDNEEGVIPYHPDPKSLGQKYSNATKNAWSFYSEINSLIFESRVYDYEFQIIQEDPLYAYLNSLVGIADSGDGDGDKQIKQTLKMEYKDMSPHRICHSLAKEASQALPALKAICSDIGNRLGMQTMAVGPTKKPSVALLKSEKKYDSNPLLVTDFCRVSLFVPDIATLLALIEIVLSKYSGIVRRIKLSSLKKEHSPIVGGYRDCKINVDVDGHICEIQVHLESMWNIKEEGGYFHYKKCTENSVDISTFDITRTLTGLEREFIADLIKVGEESIKSVPVNALNYDNEDQIRNYSALANLYIYYGLPVRAEYTLRQLVKLRTENLNFGPGHTETLMHLRLLKKSLKMQHKYKSAFAVTKRLKRADKEQSAEPDLIELCADDTCGAMDHIFDTIVDPSKKEREGEKQKAAEIEDARAIWLSVRKTFFK</sequence>
<proteinExistence type="predicted"/>
<feature type="compositionally biased region" description="Polar residues" evidence="1">
    <location>
        <begin position="1"/>
        <end position="12"/>
    </location>
</feature>
<dbReference type="InParanoid" id="B8C4D8"/>
<feature type="compositionally biased region" description="Low complexity" evidence="1">
    <location>
        <begin position="437"/>
        <end position="447"/>
    </location>
</feature>
<protein>
    <submittedName>
        <fullName evidence="2">Uncharacterized protein</fullName>
    </submittedName>
</protein>
<dbReference type="GeneID" id="7444568"/>
<reference evidence="2 3" key="2">
    <citation type="journal article" date="2008" name="Nature">
        <title>The Phaeodactylum genome reveals the evolutionary history of diatom genomes.</title>
        <authorList>
            <person name="Bowler C."/>
            <person name="Allen A.E."/>
            <person name="Badger J.H."/>
            <person name="Grimwood J."/>
            <person name="Jabbari K."/>
            <person name="Kuo A."/>
            <person name="Maheswari U."/>
            <person name="Martens C."/>
            <person name="Maumus F."/>
            <person name="Otillar R.P."/>
            <person name="Rayko E."/>
            <person name="Salamov A."/>
            <person name="Vandepoele K."/>
            <person name="Beszteri B."/>
            <person name="Gruber A."/>
            <person name="Heijde M."/>
            <person name="Katinka M."/>
            <person name="Mock T."/>
            <person name="Valentin K."/>
            <person name="Verret F."/>
            <person name="Berges J.A."/>
            <person name="Brownlee C."/>
            <person name="Cadoret J.P."/>
            <person name="Chiovitti A."/>
            <person name="Choi C.J."/>
            <person name="Coesel S."/>
            <person name="De Martino A."/>
            <person name="Detter J.C."/>
            <person name="Durkin C."/>
            <person name="Falciatore A."/>
            <person name="Fournet J."/>
            <person name="Haruta M."/>
            <person name="Huysman M.J."/>
            <person name="Jenkins B.D."/>
            <person name="Jiroutova K."/>
            <person name="Jorgensen R.E."/>
            <person name="Joubert Y."/>
            <person name="Kaplan A."/>
            <person name="Kroger N."/>
            <person name="Kroth P.G."/>
            <person name="La Roche J."/>
            <person name="Lindquist E."/>
            <person name="Lommer M."/>
            <person name="Martin-Jezequel V."/>
            <person name="Lopez P.J."/>
            <person name="Lucas S."/>
            <person name="Mangogna M."/>
            <person name="McGinnis K."/>
            <person name="Medlin L.K."/>
            <person name="Montsant A."/>
            <person name="Oudot-Le Secq M.P."/>
            <person name="Napoli C."/>
            <person name="Obornik M."/>
            <person name="Parker M.S."/>
            <person name="Petit J.L."/>
            <person name="Porcel B.M."/>
            <person name="Poulsen N."/>
            <person name="Robison M."/>
            <person name="Rychlewski L."/>
            <person name="Rynearson T.A."/>
            <person name="Schmutz J."/>
            <person name="Shapiro H."/>
            <person name="Siaut M."/>
            <person name="Stanley M."/>
            <person name="Sussman M.R."/>
            <person name="Taylor A.R."/>
            <person name="Vardi A."/>
            <person name="von Dassow P."/>
            <person name="Vyverman W."/>
            <person name="Willis A."/>
            <person name="Wyrwicz L.S."/>
            <person name="Rokhsar D.S."/>
            <person name="Weissenbach J."/>
            <person name="Armbrust E.V."/>
            <person name="Green B.R."/>
            <person name="Van de Peer Y."/>
            <person name="Grigoriev I.V."/>
        </authorList>
    </citation>
    <scope>NUCLEOTIDE SEQUENCE [LARGE SCALE GENOMIC DNA]</scope>
    <source>
        <strain evidence="2 3">CCMP1335</strain>
    </source>
</reference>
<dbReference type="PaxDb" id="35128-Thaps23253"/>
<evidence type="ECO:0000313" key="2">
    <source>
        <dbReference type="EMBL" id="EED91310.1"/>
    </source>
</evidence>
<feature type="compositionally biased region" description="Polar residues" evidence="1">
    <location>
        <begin position="679"/>
        <end position="688"/>
    </location>
</feature>
<gene>
    <name evidence="2" type="ORF">THAPSDRAFT_23253</name>
</gene>
<feature type="region of interest" description="Disordered" evidence="1">
    <location>
        <begin position="394"/>
        <end position="449"/>
    </location>
</feature>
<feature type="region of interest" description="Disordered" evidence="1">
    <location>
        <begin position="534"/>
        <end position="578"/>
    </location>
</feature>